<evidence type="ECO:0000259" key="1">
    <source>
        <dbReference type="Pfam" id="PF02371"/>
    </source>
</evidence>
<dbReference type="PANTHER" id="PTHR33055:SF3">
    <property type="entry name" value="PUTATIVE TRANSPOSASE FOR IS117-RELATED"/>
    <property type="match status" value="1"/>
</dbReference>
<dbReference type="InterPro" id="IPR047650">
    <property type="entry name" value="Transpos_IS110"/>
</dbReference>
<dbReference type="EMBL" id="JBHTMX010000305">
    <property type="protein sequence ID" value="MFD1333708.1"/>
    <property type="molecule type" value="Genomic_DNA"/>
</dbReference>
<keyword evidence="3" id="KW-1185">Reference proteome</keyword>
<dbReference type="Pfam" id="PF02371">
    <property type="entry name" value="Transposase_20"/>
    <property type="match status" value="1"/>
</dbReference>
<reference evidence="3" key="1">
    <citation type="journal article" date="2019" name="Int. J. Syst. Evol. Microbiol.">
        <title>The Global Catalogue of Microorganisms (GCM) 10K type strain sequencing project: providing services to taxonomists for standard genome sequencing and annotation.</title>
        <authorList>
            <consortium name="The Broad Institute Genomics Platform"/>
            <consortium name="The Broad Institute Genome Sequencing Center for Infectious Disease"/>
            <person name="Wu L."/>
            <person name="Ma J."/>
        </authorList>
    </citation>
    <scope>NUCLEOTIDE SEQUENCE [LARGE SCALE GENOMIC DNA]</scope>
    <source>
        <strain evidence="3">CCUG 61696</strain>
    </source>
</reference>
<name>A0ABW3ZCV0_9HYPH</name>
<gene>
    <name evidence="2" type="ORF">ACFQ4O_17020</name>
</gene>
<dbReference type="InterPro" id="IPR003346">
    <property type="entry name" value="Transposase_20"/>
</dbReference>
<dbReference type="RefSeq" id="WP_378777497.1">
    <property type="nucleotide sequence ID" value="NZ_JBHTMX010000305.1"/>
</dbReference>
<feature type="non-terminal residue" evidence="2">
    <location>
        <position position="1"/>
    </location>
</feature>
<organism evidence="2 3">
    <name type="scientific">Methylopila musalis</name>
    <dbReference type="NCBI Taxonomy" id="1134781"/>
    <lineage>
        <taxon>Bacteria</taxon>
        <taxon>Pseudomonadati</taxon>
        <taxon>Pseudomonadota</taxon>
        <taxon>Alphaproteobacteria</taxon>
        <taxon>Hyphomicrobiales</taxon>
        <taxon>Methylopilaceae</taxon>
        <taxon>Methylopila</taxon>
    </lineage>
</organism>
<comment type="caution">
    <text evidence="2">The sequence shown here is derived from an EMBL/GenBank/DDBJ whole genome shotgun (WGS) entry which is preliminary data.</text>
</comment>
<protein>
    <submittedName>
        <fullName evidence="2">Transposase</fullName>
    </submittedName>
</protein>
<feature type="domain" description="Transposase IS116/IS110/IS902 C-terminal" evidence="1">
    <location>
        <begin position="4"/>
        <end position="37"/>
    </location>
</feature>
<dbReference type="Proteomes" id="UP001597171">
    <property type="component" value="Unassembled WGS sequence"/>
</dbReference>
<accession>A0ABW3ZCV0</accession>
<dbReference type="PANTHER" id="PTHR33055">
    <property type="entry name" value="TRANSPOSASE FOR INSERTION SEQUENCE ELEMENT IS1111A"/>
    <property type="match status" value="1"/>
</dbReference>
<evidence type="ECO:0000313" key="3">
    <source>
        <dbReference type="Proteomes" id="UP001597171"/>
    </source>
</evidence>
<evidence type="ECO:0000313" key="2">
    <source>
        <dbReference type="EMBL" id="MFD1333708.1"/>
    </source>
</evidence>
<sequence length="77" mass="8405">ARRGQRAIAGGRRRVRRALYMAAVAAIRTKQRFAATYTAMRANGKPPKVALVAIARKLVTVANAVLRDRTPFKNATA</sequence>
<proteinExistence type="predicted"/>